<dbReference type="Pfam" id="PF21047">
    <property type="entry name" value="HEAT_Maestro"/>
    <property type="match status" value="1"/>
</dbReference>
<dbReference type="InterPro" id="IPR016024">
    <property type="entry name" value="ARM-type_fold"/>
</dbReference>
<dbReference type="GO" id="GO:0005737">
    <property type="term" value="C:cytoplasm"/>
    <property type="evidence" value="ECO:0007669"/>
    <property type="project" value="TreeGrafter"/>
</dbReference>
<dbReference type="PANTHER" id="PTHR23120:SF42">
    <property type="entry name" value="MAESTRO HEAT-LIKE REPEAT FAMILY MEMBER 3"/>
    <property type="match status" value="1"/>
</dbReference>
<dbReference type="GeneTree" id="ENSGT00940000160596"/>
<dbReference type="Pfam" id="PF23227">
    <property type="entry name" value="HEAT_MROH2B_C"/>
    <property type="match status" value="1"/>
</dbReference>
<feature type="domain" description="Maestro/Maestro-like HEAT-repeats" evidence="4">
    <location>
        <begin position="433"/>
        <end position="643"/>
    </location>
</feature>
<evidence type="ECO:0000313" key="6">
    <source>
        <dbReference type="Proteomes" id="UP000016665"/>
    </source>
</evidence>
<reference evidence="5" key="1">
    <citation type="submission" date="2025-08" db="UniProtKB">
        <authorList>
            <consortium name="Ensembl"/>
        </authorList>
    </citation>
    <scope>IDENTIFICATION</scope>
</reference>
<sequence length="713" mass="80040">MVSGRAGPQGRRLLPTWVHVVLSHPIPSHPVPSCPIPSNPIPSHPLGTCPRTGWKRGREDTPQCPCSIPWGIPGLSLPGERRAGLCSPLSSGCAHSLPGAAMERTQEQDTARGRFRRALKMLRKFVLIRRRKTSTATEGTAEPDSRLTEIQAEPDVPAMVKSIHRSLISHAIVDVRLQIDIVRLAEEHPADMVLTLLRCAPTCDRAAVMMWRTIGPSKSTVEKMLPTLLCVMEDWPLHRMCTSDGDNKDVFALAATLALRAIIQVPKCHEAMDIYAPHLLVALLVQIFNSTIYGTEEVDSFWTQCQAEHNLQTNPSRFAVQTMKSLLFRLRCDSVVMAMERKHGWDTLLCADTQHYAVGLLAREMRHILNPLCSRTACHLLQLLDTEKPRWDLPFLAFLVEVFECLNLIKYGDNILEIISRYLQSECRERCRLVLRGLVVLSKDPSMARRMCSLSQNLLELLGDADGELVGMTLCVFINALQDKDVLISSTTSLKLAEALLMLFDNDNSHVQVLSLDLFFKMMQLVVDEGKKLLMKILSQSLLPLFLHCHEENEHVAKASREVLHCAVGFLKKTDLQQALDTENLWNFAECLLAEDRSRAAEHLRQALPYLDSPQEPLREAAVRFMGMAGRYLMGQKEELQLISEGLDATRNNTILYWCDTEIQPQFANRTEEVGSLFGSREPVSQEYYQETLKRTPHPSVAGASGTADAEHN</sequence>
<organism evidence="5 6">
    <name type="scientific">Ficedula albicollis</name>
    <name type="common">Collared flycatcher</name>
    <name type="synonym">Muscicapa albicollis</name>
    <dbReference type="NCBI Taxonomy" id="59894"/>
    <lineage>
        <taxon>Eukaryota</taxon>
        <taxon>Metazoa</taxon>
        <taxon>Chordata</taxon>
        <taxon>Craniata</taxon>
        <taxon>Vertebrata</taxon>
        <taxon>Euteleostomi</taxon>
        <taxon>Archelosauria</taxon>
        <taxon>Archosauria</taxon>
        <taxon>Dinosauria</taxon>
        <taxon>Saurischia</taxon>
        <taxon>Theropoda</taxon>
        <taxon>Coelurosauria</taxon>
        <taxon>Aves</taxon>
        <taxon>Neognathae</taxon>
        <taxon>Neoaves</taxon>
        <taxon>Telluraves</taxon>
        <taxon>Australaves</taxon>
        <taxon>Passeriformes</taxon>
        <taxon>Muscicapidae</taxon>
        <taxon>Ficedula</taxon>
    </lineage>
</organism>
<proteinExistence type="predicted"/>
<name>A0A803VM06_FICAL</name>
<keyword evidence="1" id="KW-0677">Repeat</keyword>
<dbReference type="AlphaFoldDB" id="A0A803VM06"/>
<dbReference type="InterPro" id="IPR045206">
    <property type="entry name" value="Maestro_heat-like_prot"/>
</dbReference>
<accession>A0A803VM06</accession>
<dbReference type="SUPFAM" id="SSF48371">
    <property type="entry name" value="ARM repeat"/>
    <property type="match status" value="1"/>
</dbReference>
<protein>
    <submittedName>
        <fullName evidence="5">Uncharacterized protein</fullName>
    </submittedName>
</protein>
<dbReference type="Ensembl" id="ENSFALT00000037897.1">
    <property type="protein sequence ID" value="ENSFALP00000023762.1"/>
    <property type="gene ID" value="ENSFALG00000019907.2"/>
</dbReference>
<evidence type="ECO:0000259" key="3">
    <source>
        <dbReference type="Pfam" id="PF21047"/>
    </source>
</evidence>
<evidence type="ECO:0000313" key="5">
    <source>
        <dbReference type="Ensembl" id="ENSFALP00000023762.1"/>
    </source>
</evidence>
<evidence type="ECO:0000259" key="4">
    <source>
        <dbReference type="Pfam" id="PF23227"/>
    </source>
</evidence>
<keyword evidence="6" id="KW-1185">Reference proteome</keyword>
<evidence type="ECO:0000256" key="2">
    <source>
        <dbReference type="SAM" id="MobiDB-lite"/>
    </source>
</evidence>
<feature type="region of interest" description="Disordered" evidence="2">
    <location>
        <begin position="691"/>
        <end position="713"/>
    </location>
</feature>
<feature type="domain" description="Maestro-like HEAT-repeats" evidence="3">
    <location>
        <begin position="153"/>
        <end position="225"/>
    </location>
</feature>
<evidence type="ECO:0000256" key="1">
    <source>
        <dbReference type="ARBA" id="ARBA00022737"/>
    </source>
</evidence>
<dbReference type="InterPro" id="IPR055406">
    <property type="entry name" value="HEAT_Maestro"/>
</dbReference>
<gene>
    <name evidence="5" type="primary">LOC101809500</name>
</gene>
<reference evidence="5" key="2">
    <citation type="submission" date="2025-09" db="UniProtKB">
        <authorList>
            <consortium name="Ensembl"/>
        </authorList>
    </citation>
    <scope>IDENTIFICATION</scope>
</reference>
<dbReference type="PANTHER" id="PTHR23120">
    <property type="entry name" value="MAESTRO-RELATED HEAT DOMAIN-CONTAINING"/>
    <property type="match status" value="1"/>
</dbReference>
<dbReference type="Proteomes" id="UP000016665">
    <property type="component" value="Unplaced"/>
</dbReference>
<dbReference type="InterPro" id="IPR048465">
    <property type="entry name" value="Maestro-like_HEAT"/>
</dbReference>